<evidence type="ECO:0000256" key="6">
    <source>
        <dbReference type="ARBA" id="ARBA00023136"/>
    </source>
</evidence>
<dbReference type="SUPFAM" id="SSF103473">
    <property type="entry name" value="MFS general substrate transporter"/>
    <property type="match status" value="1"/>
</dbReference>
<evidence type="ECO:0000313" key="10">
    <source>
        <dbReference type="Proteomes" id="UP000265631"/>
    </source>
</evidence>
<dbReference type="InterPro" id="IPR050814">
    <property type="entry name" value="Myo-inositol_Transporter"/>
</dbReference>
<protein>
    <recommendedName>
        <fullName evidence="8">Major facilitator superfamily (MFS) profile domain-containing protein</fullName>
    </recommendedName>
</protein>
<dbReference type="InterPro" id="IPR003663">
    <property type="entry name" value="Sugar/inositol_transpt"/>
</dbReference>
<dbReference type="Pfam" id="PF00083">
    <property type="entry name" value="Sugar_tr"/>
    <property type="match status" value="1"/>
</dbReference>
<evidence type="ECO:0000313" key="9">
    <source>
        <dbReference type="EMBL" id="RFN54573.1"/>
    </source>
</evidence>
<evidence type="ECO:0000256" key="2">
    <source>
        <dbReference type="ARBA" id="ARBA00010992"/>
    </source>
</evidence>
<reference evidence="9 10" key="1">
    <citation type="journal article" date="2018" name="PLoS Pathog.">
        <title>Evolution of structural diversity of trichothecenes, a family of toxins produced by plant pathogenic and entomopathogenic fungi.</title>
        <authorList>
            <person name="Proctor R.H."/>
            <person name="McCormick S.P."/>
            <person name="Kim H.S."/>
            <person name="Cardoza R.E."/>
            <person name="Stanley A.M."/>
            <person name="Lindo L."/>
            <person name="Kelly A."/>
            <person name="Brown D.W."/>
            <person name="Lee T."/>
            <person name="Vaughan M.M."/>
            <person name="Alexander N.J."/>
            <person name="Busman M."/>
            <person name="Gutierrez S."/>
        </authorList>
    </citation>
    <scope>NUCLEOTIDE SEQUENCE [LARGE SCALE GENOMIC DNA]</scope>
    <source>
        <strain evidence="9 10">NRRL 13405</strain>
    </source>
</reference>
<feature type="transmembrane region" description="Helical" evidence="7">
    <location>
        <begin position="241"/>
        <end position="260"/>
    </location>
</feature>
<dbReference type="PRINTS" id="PR00171">
    <property type="entry name" value="SUGRTRNSPORT"/>
</dbReference>
<evidence type="ECO:0000256" key="3">
    <source>
        <dbReference type="ARBA" id="ARBA00022448"/>
    </source>
</evidence>
<dbReference type="InterPro" id="IPR005829">
    <property type="entry name" value="Sugar_transporter_CS"/>
</dbReference>
<evidence type="ECO:0000256" key="5">
    <source>
        <dbReference type="ARBA" id="ARBA00022989"/>
    </source>
</evidence>
<proteinExistence type="inferred from homology"/>
<dbReference type="Gene3D" id="1.20.1250.20">
    <property type="entry name" value="MFS general substrate transporter like domains"/>
    <property type="match status" value="1"/>
</dbReference>
<feature type="transmembrane region" description="Helical" evidence="7">
    <location>
        <begin position="139"/>
        <end position="159"/>
    </location>
</feature>
<dbReference type="Proteomes" id="UP000265631">
    <property type="component" value="Unassembled WGS sequence"/>
</dbReference>
<gene>
    <name evidence="9" type="ORF">FIE12Z_1166</name>
</gene>
<feature type="domain" description="Major facilitator superfamily (MFS) profile" evidence="8">
    <location>
        <begin position="98"/>
        <end position="567"/>
    </location>
</feature>
<dbReference type="AlphaFoldDB" id="A0A395N430"/>
<feature type="transmembrane region" description="Helical" evidence="7">
    <location>
        <begin position="419"/>
        <end position="444"/>
    </location>
</feature>
<dbReference type="GO" id="GO:0015791">
    <property type="term" value="P:polyol transmembrane transport"/>
    <property type="evidence" value="ECO:0007669"/>
    <property type="project" value="UniProtKB-ARBA"/>
</dbReference>
<feature type="transmembrane region" description="Helical" evidence="7">
    <location>
        <begin position="513"/>
        <end position="531"/>
    </location>
</feature>
<feature type="transmembrane region" description="Helical" evidence="7">
    <location>
        <begin position="171"/>
        <end position="191"/>
    </location>
</feature>
<dbReference type="PANTHER" id="PTHR48020:SF40">
    <property type="entry name" value="MAJOR FACILITATOR SUPERFAMILY (MFS) PROFILE DOMAIN-CONTAINING PROTEIN"/>
    <property type="match status" value="1"/>
</dbReference>
<feature type="transmembrane region" description="Helical" evidence="7">
    <location>
        <begin position="537"/>
        <end position="563"/>
    </location>
</feature>
<dbReference type="InterPro" id="IPR036259">
    <property type="entry name" value="MFS_trans_sf"/>
</dbReference>
<keyword evidence="6 7" id="KW-0472">Membrane</keyword>
<dbReference type="GO" id="GO:0015798">
    <property type="term" value="P:myo-inositol transport"/>
    <property type="evidence" value="ECO:0007669"/>
    <property type="project" value="UniProtKB-ARBA"/>
</dbReference>
<dbReference type="InterPro" id="IPR020846">
    <property type="entry name" value="MFS_dom"/>
</dbReference>
<keyword evidence="3" id="KW-0813">Transport</keyword>
<dbReference type="STRING" id="2594813.A0A395N430"/>
<comment type="similarity">
    <text evidence="2">Belongs to the major facilitator superfamily. Sugar transporter (TC 2.A.1.1) family.</text>
</comment>
<name>A0A395N430_9HYPO</name>
<keyword evidence="4 7" id="KW-0812">Transmembrane</keyword>
<dbReference type="PROSITE" id="PS50850">
    <property type="entry name" value="MFS"/>
    <property type="match status" value="1"/>
</dbReference>
<evidence type="ECO:0000256" key="7">
    <source>
        <dbReference type="SAM" id="Phobius"/>
    </source>
</evidence>
<comment type="caution">
    <text evidence="9">The sequence shown here is derived from an EMBL/GenBank/DDBJ whole genome shotgun (WGS) entry which is preliminary data.</text>
</comment>
<evidence type="ECO:0000256" key="4">
    <source>
        <dbReference type="ARBA" id="ARBA00022692"/>
    </source>
</evidence>
<dbReference type="PANTHER" id="PTHR48020">
    <property type="entry name" value="PROTON MYO-INOSITOL COTRANSPORTER"/>
    <property type="match status" value="1"/>
</dbReference>
<dbReference type="PROSITE" id="PS00217">
    <property type="entry name" value="SUGAR_TRANSPORT_2"/>
    <property type="match status" value="1"/>
</dbReference>
<keyword evidence="10" id="KW-1185">Reference proteome</keyword>
<feature type="transmembrane region" description="Helical" evidence="7">
    <location>
        <begin position="272"/>
        <end position="291"/>
    </location>
</feature>
<keyword evidence="5 7" id="KW-1133">Transmembrane helix</keyword>
<feature type="transmembrane region" description="Helical" evidence="7">
    <location>
        <begin position="477"/>
        <end position="501"/>
    </location>
</feature>
<feature type="transmembrane region" description="Helical" evidence="7">
    <location>
        <begin position="451"/>
        <end position="471"/>
    </location>
</feature>
<organism evidence="9 10">
    <name type="scientific">Fusarium flagelliforme</name>
    <dbReference type="NCBI Taxonomy" id="2675880"/>
    <lineage>
        <taxon>Eukaryota</taxon>
        <taxon>Fungi</taxon>
        <taxon>Dikarya</taxon>
        <taxon>Ascomycota</taxon>
        <taxon>Pezizomycotina</taxon>
        <taxon>Sordariomycetes</taxon>
        <taxon>Hypocreomycetidae</taxon>
        <taxon>Hypocreales</taxon>
        <taxon>Nectriaceae</taxon>
        <taxon>Fusarium</taxon>
        <taxon>Fusarium incarnatum-equiseti species complex</taxon>
    </lineage>
</organism>
<dbReference type="InterPro" id="IPR005828">
    <property type="entry name" value="MFS_sugar_transport-like"/>
</dbReference>
<feature type="transmembrane region" description="Helical" evidence="7">
    <location>
        <begin position="203"/>
        <end position="229"/>
    </location>
</feature>
<dbReference type="GO" id="GO:0016020">
    <property type="term" value="C:membrane"/>
    <property type="evidence" value="ECO:0007669"/>
    <property type="project" value="UniProtKB-SubCell"/>
</dbReference>
<evidence type="ECO:0000259" key="8">
    <source>
        <dbReference type="PROSITE" id="PS50850"/>
    </source>
</evidence>
<evidence type="ECO:0000256" key="1">
    <source>
        <dbReference type="ARBA" id="ARBA00004141"/>
    </source>
</evidence>
<accession>A0A395N430</accession>
<comment type="subcellular location">
    <subcellularLocation>
        <location evidence="1">Membrane</location>
        <topology evidence="1">Multi-pass membrane protein</topology>
    </subcellularLocation>
</comment>
<dbReference type="GO" id="GO:0022857">
    <property type="term" value="F:transmembrane transporter activity"/>
    <property type="evidence" value="ECO:0007669"/>
    <property type="project" value="InterPro"/>
</dbReference>
<dbReference type="EMBL" id="PXXK01000025">
    <property type="protein sequence ID" value="RFN54573.1"/>
    <property type="molecule type" value="Genomic_DNA"/>
</dbReference>
<sequence length="644" mass="70161">MASQEQLTGNEHADMNDEQLEAAVRSFHHETSNTLRNRQHYPTEEEVERAAKVWHHKDYYENAARHRLDTPASLNAAEQDSLVKEVDNPFSEKGMWTVVSTVSLSAFLQGFVQSSQNGANLFARYWVSSSSDRPVNSRFAFANAAVYFSAAVLGCPLAAPLNTLFGRRGAIIVAAFLILASSIGSACIPLPTSDNAPVRDGSWALLAGVRIIGGVGMGVKATSTPILAAETAVGSWRGSHILMWQLWVAFGIMSSFVVNICLDQIDDKKLTLRLILGSPAVFALILILVAYRCPESFRYHLMPGSKNYSPEKAYASLQKLRNTKLQADRDLFATHQGIANEISMEGADGGLSSNVSSSLRYVTRYYDIFKLRRLRNAAITTGIVALSQQLSGINLMAFYGGTTLVGIAPGDVPDSGQVLAAMIYNLIFGFVNFLFCLPAIYYIDTLGRRKILLYTIPGMAIGLMAAAVSYGRVKIEVVAFWIFFHTAFYSPGMGPVPFVLAAESFPLAYRETGASFAITINFVFAGLLAWLQPLLVAGINFGGTLGVFSGLNVISFFLIFFLVEQTHGTDLEYLGRVFRRSKLEFVRLQFHKLVPLFGKTGPNQDDEISSPNEDGTEVSSEGIILGSYNTTGGANTGTGTNTNV</sequence>